<accession>A0A077LSZ0</accession>
<protein>
    <recommendedName>
        <fullName evidence="12">Magnesium transport protein CorA</fullName>
    </recommendedName>
</protein>
<keyword evidence="6 12" id="KW-0460">Magnesium</keyword>
<evidence type="ECO:0000313" key="14">
    <source>
        <dbReference type="Proteomes" id="UP000035721"/>
    </source>
</evidence>
<comment type="similarity">
    <text evidence="2 12">Belongs to the CorA metal ion transporter (MIT) (TC 1.A.35) family.</text>
</comment>
<keyword evidence="14" id="KW-1185">Reference proteome</keyword>
<feature type="transmembrane region" description="Helical" evidence="12">
    <location>
        <begin position="306"/>
        <end position="326"/>
    </location>
</feature>
<comment type="catalytic activity">
    <reaction evidence="10">
        <text>Mg(2+)(in) = Mg(2+)(out)</text>
        <dbReference type="Rhea" id="RHEA:29827"/>
        <dbReference type="ChEBI" id="CHEBI:18420"/>
    </reaction>
</comment>
<evidence type="ECO:0000313" key="13">
    <source>
        <dbReference type="EMBL" id="CCH76393.1"/>
    </source>
</evidence>
<evidence type="ECO:0000256" key="6">
    <source>
        <dbReference type="ARBA" id="ARBA00022842"/>
    </source>
</evidence>
<dbReference type="EMBL" id="CAJB01000028">
    <property type="protein sequence ID" value="CCH76393.1"/>
    <property type="molecule type" value="Genomic_DNA"/>
</dbReference>
<evidence type="ECO:0000256" key="10">
    <source>
        <dbReference type="ARBA" id="ARBA00034269"/>
    </source>
</evidence>
<evidence type="ECO:0000256" key="3">
    <source>
        <dbReference type="ARBA" id="ARBA00022448"/>
    </source>
</evidence>
<dbReference type="InterPro" id="IPR045863">
    <property type="entry name" value="CorA_TM1_TM2"/>
</dbReference>
<feature type="transmembrane region" description="Helical" evidence="12">
    <location>
        <begin position="275"/>
        <end position="294"/>
    </location>
</feature>
<evidence type="ECO:0000256" key="9">
    <source>
        <dbReference type="ARBA" id="ARBA00023136"/>
    </source>
</evidence>
<dbReference type="GO" id="GO:0005886">
    <property type="term" value="C:plasma membrane"/>
    <property type="evidence" value="ECO:0007669"/>
    <property type="project" value="UniProtKB-SubCell"/>
</dbReference>
<dbReference type="STRING" id="1194083.BN12_1230016"/>
<comment type="caution">
    <text evidence="13">The sequence shown here is derived from an EMBL/GenBank/DDBJ whole genome shotgun (WGS) entry which is preliminary data.</text>
</comment>
<evidence type="ECO:0000256" key="12">
    <source>
        <dbReference type="RuleBase" id="RU362010"/>
    </source>
</evidence>
<keyword evidence="4 12" id="KW-1003">Cell membrane</keyword>
<dbReference type="Gene3D" id="1.20.58.340">
    <property type="entry name" value="Magnesium transport protein CorA, transmembrane region"/>
    <property type="match status" value="2"/>
</dbReference>
<name>A0A077LSZ0_9MICO</name>
<dbReference type="Proteomes" id="UP000035721">
    <property type="component" value="Unassembled WGS sequence"/>
</dbReference>
<comment type="subcellular location">
    <subcellularLocation>
        <location evidence="1">Cell membrane</location>
        <topology evidence="1">Multi-pass membrane protein</topology>
    </subcellularLocation>
    <subcellularLocation>
        <location evidence="12">Membrane</location>
        <topology evidence="12">Multi-pass membrane protein</topology>
    </subcellularLocation>
</comment>
<dbReference type="Gene3D" id="3.30.460.20">
    <property type="entry name" value="CorA soluble domain-like"/>
    <property type="match status" value="1"/>
</dbReference>
<comment type="function">
    <text evidence="11">Mediates influx of magnesium ions. Alternates between open and closed states. Activated by low cytoplasmic Mg(2+) levels. Inactive when cytoplasmic Mg(2+) levels are high.</text>
</comment>
<proteinExistence type="inferred from homology"/>
<dbReference type="GO" id="GO:0000287">
    <property type="term" value="F:magnesium ion binding"/>
    <property type="evidence" value="ECO:0007669"/>
    <property type="project" value="TreeGrafter"/>
</dbReference>
<evidence type="ECO:0000256" key="1">
    <source>
        <dbReference type="ARBA" id="ARBA00004651"/>
    </source>
</evidence>
<keyword evidence="5 12" id="KW-0812">Transmembrane</keyword>
<keyword evidence="9 12" id="KW-0472">Membrane</keyword>
<dbReference type="PANTHER" id="PTHR46494">
    <property type="entry name" value="CORA FAMILY METAL ION TRANSPORTER (EUROFUNG)"/>
    <property type="match status" value="1"/>
</dbReference>
<evidence type="ECO:0000256" key="2">
    <source>
        <dbReference type="ARBA" id="ARBA00009765"/>
    </source>
</evidence>
<dbReference type="GO" id="GO:0050897">
    <property type="term" value="F:cobalt ion binding"/>
    <property type="evidence" value="ECO:0007669"/>
    <property type="project" value="TreeGrafter"/>
</dbReference>
<keyword evidence="3 12" id="KW-0813">Transport</keyword>
<sequence>MDQATYRDGVRYMCFDLSDDLEALRQQPKDNADFLWIGLHDPTQAEFDQVDAELRLHPLAVEDVLSGNQRAKVERYDDTMFVVLKTLRYIDSTSDVETGEVMLFIGDRFVVTVRNGALNPLAGIRRHLEANPDLLRLGQLSVLHAVVDSIVDNYGVVERELAKDLDDIETRVFGGEAVAESRDIYRLKREVLEARRATTPLVPALEQLVHAPQSPLPQGELRLLFRDVADNLKTTNDHIESYDRLLSDILGAHLAQVSVEQTEISVRQNDDMRKISAWVAIAAVPTMIAGVYGMNFDDMPELRWHYGYFAVLGVMLLACVTLYRLFRHSGWL</sequence>
<keyword evidence="8 12" id="KW-0406">Ion transport</keyword>
<organism evidence="13 14">
    <name type="scientific">Nostocoides japonicum T1-X7</name>
    <dbReference type="NCBI Taxonomy" id="1194083"/>
    <lineage>
        <taxon>Bacteria</taxon>
        <taxon>Bacillati</taxon>
        <taxon>Actinomycetota</taxon>
        <taxon>Actinomycetes</taxon>
        <taxon>Micrococcales</taxon>
        <taxon>Intrasporangiaceae</taxon>
        <taxon>Nostocoides</taxon>
    </lineage>
</organism>
<evidence type="ECO:0000256" key="4">
    <source>
        <dbReference type="ARBA" id="ARBA00022475"/>
    </source>
</evidence>
<dbReference type="InterPro" id="IPR004488">
    <property type="entry name" value="Mg/Co-transport_prot_CorA"/>
</dbReference>
<evidence type="ECO:0000256" key="11">
    <source>
        <dbReference type="ARBA" id="ARBA00045497"/>
    </source>
</evidence>
<dbReference type="InterPro" id="IPR002523">
    <property type="entry name" value="MgTranspt_CorA/ZnTranspt_ZntB"/>
</dbReference>
<dbReference type="InterPro" id="IPR045861">
    <property type="entry name" value="CorA_cytoplasmic_dom"/>
</dbReference>
<dbReference type="CDD" id="cd12830">
    <property type="entry name" value="MtCorA-like"/>
    <property type="match status" value="1"/>
</dbReference>
<gene>
    <name evidence="12" type="primary">corA</name>
    <name evidence="13" type="ORF">BN12_1230016</name>
</gene>
<reference evidence="13 14" key="1">
    <citation type="journal article" date="2013" name="ISME J.">
        <title>A metabolic model for members of the genus Tetrasphaera involved in enhanced biological phosphorus removal.</title>
        <authorList>
            <person name="Kristiansen R."/>
            <person name="Nguyen H.T.T."/>
            <person name="Saunders A.M."/>
            <person name="Nielsen J.L."/>
            <person name="Wimmer R."/>
            <person name="Le V.Q."/>
            <person name="McIlroy S.J."/>
            <person name="Petrovski S."/>
            <person name="Seviour R.J."/>
            <person name="Calteau A."/>
            <person name="Nielsen K.L."/>
            <person name="Nielsen P.H."/>
        </authorList>
    </citation>
    <scope>NUCLEOTIDE SEQUENCE [LARGE SCALE GENOMIC DNA]</scope>
    <source>
        <strain evidence="13 14">T1-X7</strain>
    </source>
</reference>
<dbReference type="NCBIfam" id="TIGR00383">
    <property type="entry name" value="corA"/>
    <property type="match status" value="1"/>
</dbReference>
<dbReference type="AlphaFoldDB" id="A0A077LSZ0"/>
<dbReference type="Pfam" id="PF01544">
    <property type="entry name" value="CorA"/>
    <property type="match status" value="1"/>
</dbReference>
<dbReference type="FunFam" id="1.20.58.340:FF:000004">
    <property type="entry name" value="Magnesium transport protein CorA"/>
    <property type="match status" value="1"/>
</dbReference>
<dbReference type="PANTHER" id="PTHR46494:SF1">
    <property type="entry name" value="CORA FAMILY METAL ION TRANSPORTER (EUROFUNG)"/>
    <property type="match status" value="1"/>
</dbReference>
<dbReference type="SUPFAM" id="SSF144083">
    <property type="entry name" value="Magnesium transport protein CorA, transmembrane region"/>
    <property type="match status" value="1"/>
</dbReference>
<evidence type="ECO:0000256" key="8">
    <source>
        <dbReference type="ARBA" id="ARBA00023065"/>
    </source>
</evidence>
<dbReference type="GO" id="GO:0015087">
    <property type="term" value="F:cobalt ion transmembrane transporter activity"/>
    <property type="evidence" value="ECO:0007669"/>
    <property type="project" value="UniProtKB-UniRule"/>
</dbReference>
<evidence type="ECO:0000256" key="7">
    <source>
        <dbReference type="ARBA" id="ARBA00022989"/>
    </source>
</evidence>
<dbReference type="GO" id="GO:0015095">
    <property type="term" value="F:magnesium ion transmembrane transporter activity"/>
    <property type="evidence" value="ECO:0007669"/>
    <property type="project" value="UniProtKB-UniRule"/>
</dbReference>
<evidence type="ECO:0000256" key="5">
    <source>
        <dbReference type="ARBA" id="ARBA00022692"/>
    </source>
</evidence>
<dbReference type="SUPFAM" id="SSF143865">
    <property type="entry name" value="CorA soluble domain-like"/>
    <property type="match status" value="1"/>
</dbReference>
<dbReference type="RefSeq" id="WP_327152699.1">
    <property type="nucleotide sequence ID" value="NZ_HF570958.1"/>
</dbReference>
<keyword evidence="7 12" id="KW-1133">Transmembrane helix</keyword>